<dbReference type="EMBL" id="QXFV01000936">
    <property type="protein sequence ID" value="KAE9020580.1"/>
    <property type="molecule type" value="Genomic_DNA"/>
</dbReference>
<proteinExistence type="predicted"/>
<dbReference type="AlphaFoldDB" id="A0A6A4EVM5"/>
<gene>
    <name evidence="1" type="ORF">PR001_g13564</name>
    <name evidence="2" type="ORF">PR003_g14098</name>
</gene>
<evidence type="ECO:0000313" key="1">
    <source>
        <dbReference type="EMBL" id="KAE9020580.1"/>
    </source>
</evidence>
<dbReference type="EMBL" id="QXFT01000918">
    <property type="protein sequence ID" value="KAE9333295.1"/>
    <property type="molecule type" value="Genomic_DNA"/>
</dbReference>
<reference evidence="2 4" key="1">
    <citation type="submission" date="2018-08" db="EMBL/GenBank/DDBJ databases">
        <title>Genomic investigation of the strawberry pathogen Phytophthora fragariae indicates pathogenicity is determined by transcriptional variation in three key races.</title>
        <authorList>
            <person name="Adams T.M."/>
            <person name="Armitage A.D."/>
            <person name="Sobczyk M.K."/>
            <person name="Bates H.J."/>
            <person name="Dunwell J.M."/>
            <person name="Nellist C.F."/>
            <person name="Harrison R.J."/>
        </authorList>
    </citation>
    <scope>NUCLEOTIDE SEQUENCE [LARGE SCALE GENOMIC DNA]</scope>
    <source>
        <strain evidence="1 3">SCRP249</strain>
        <strain evidence="2 4">SCRP333</strain>
    </source>
</reference>
<comment type="caution">
    <text evidence="2">The sequence shown here is derived from an EMBL/GenBank/DDBJ whole genome shotgun (WGS) entry which is preliminary data.</text>
</comment>
<dbReference type="Proteomes" id="UP000429607">
    <property type="component" value="Unassembled WGS sequence"/>
</dbReference>
<accession>A0A6A4EVM5</accession>
<evidence type="ECO:0000313" key="4">
    <source>
        <dbReference type="Proteomes" id="UP000434957"/>
    </source>
</evidence>
<protein>
    <submittedName>
        <fullName evidence="2">Uncharacterized protein</fullName>
    </submittedName>
</protein>
<evidence type="ECO:0000313" key="3">
    <source>
        <dbReference type="Proteomes" id="UP000429607"/>
    </source>
</evidence>
<sequence>MMEVYTTLPAAIKRALLDKVAQDEEKGQAKVQCDEEDEQAG</sequence>
<evidence type="ECO:0000313" key="2">
    <source>
        <dbReference type="EMBL" id="KAE9333295.1"/>
    </source>
</evidence>
<organism evidence="2 4">
    <name type="scientific">Phytophthora rubi</name>
    <dbReference type="NCBI Taxonomy" id="129364"/>
    <lineage>
        <taxon>Eukaryota</taxon>
        <taxon>Sar</taxon>
        <taxon>Stramenopiles</taxon>
        <taxon>Oomycota</taxon>
        <taxon>Peronosporomycetes</taxon>
        <taxon>Peronosporales</taxon>
        <taxon>Peronosporaceae</taxon>
        <taxon>Phytophthora</taxon>
    </lineage>
</organism>
<dbReference type="Proteomes" id="UP000434957">
    <property type="component" value="Unassembled WGS sequence"/>
</dbReference>
<keyword evidence="4" id="KW-1185">Reference proteome</keyword>
<name>A0A6A4EVM5_9STRA</name>